<gene>
    <name evidence="8" type="ORF">MSYG_0893</name>
</gene>
<keyword evidence="2 4" id="KW-0863">Zinc-finger</keyword>
<dbReference type="InterPro" id="IPR011011">
    <property type="entry name" value="Znf_FYVE_PHD"/>
</dbReference>
<feature type="compositionally biased region" description="Polar residues" evidence="6">
    <location>
        <begin position="125"/>
        <end position="142"/>
    </location>
</feature>
<dbReference type="Pfam" id="PF11464">
    <property type="entry name" value="Rbsn"/>
    <property type="match status" value="1"/>
</dbReference>
<sequence length="654" mass="74070">MRRGSVKPCSFIEYICESRPRCFDFLHLSATTSRRVVSCSMTSAPGPQASVETVERESAHSPAKLSYIPYQRKKTPTRAVTQNTARTISNPSPTKPKELFGTPSQGFRSSSGQIIKQGISPLITIASSPTNSDSSVNTSPSKANEKSLLTPQLLPSPSPPPLRRIISQPKPQSSMKGEDPDKQRRTTPSPSGSPLKQQLINGPLRSPSPHMARAHPHSYASMMADQEDFRHQNQSTSNISVTSTTTARRAPYRSGFQPKGVVRYRTDDFVALREKHRKIVELDDQRMERRMEKLLGIYSSKFEHESGIDVPVPSSSWLRHGSFVLDVLYSKQEKDMHRLRQLRRSAEQDVVKWQDDKHHPNCALCGTPFSLAVRRHHCRLCGLVVCSSPHLPSFLQISDETDSLKSWEPCSSLMVPDTSCKRLHDMPPRPDLHASLAEQQSYGLTEINAIRICRVCKNTVHRIQFSRRSTKMTPLDLVYQELRSLEGEIIESLPDFHEMFLGLKNMDLKDSSGNRALQADMVQARKELLARFTRYEQLAKQIMDLPPLVDGLKSPTQKRLHEAILARANLFLRKHTFPVESLWTVPDKSRKNGNRIHMEPKAQEQLCTLKEQDALLDQYLEAAKKARNLDDVASLKRNQEEIRQEIERIQQASA</sequence>
<keyword evidence="9" id="KW-1185">Reference proteome</keyword>
<dbReference type="InterPro" id="IPR017455">
    <property type="entry name" value="Znf_FYVE-rel"/>
</dbReference>
<dbReference type="AlphaFoldDB" id="A0A1M8A293"/>
<dbReference type="OrthoDB" id="166134at2759"/>
<feature type="region of interest" description="Disordered" evidence="6">
    <location>
        <begin position="77"/>
        <end position="111"/>
    </location>
</feature>
<dbReference type="CDD" id="cd15737">
    <property type="entry name" value="FYVE2_Vac1p_like"/>
    <property type="match status" value="1"/>
</dbReference>
<dbReference type="SMART" id="SM00064">
    <property type="entry name" value="FYVE"/>
    <property type="match status" value="1"/>
</dbReference>
<feature type="coiled-coil region" evidence="5">
    <location>
        <begin position="609"/>
        <end position="652"/>
    </location>
</feature>
<dbReference type="InterPro" id="IPR021565">
    <property type="entry name" value="Rbsn_Rab-bd"/>
</dbReference>
<dbReference type="InterPro" id="IPR036531">
    <property type="entry name" value="Rbsn_Rab-bd_sf"/>
</dbReference>
<feature type="compositionally biased region" description="Polar residues" evidence="6">
    <location>
        <begin position="78"/>
        <end position="92"/>
    </location>
</feature>
<evidence type="ECO:0000256" key="2">
    <source>
        <dbReference type="ARBA" id="ARBA00022771"/>
    </source>
</evidence>
<evidence type="ECO:0000313" key="8">
    <source>
        <dbReference type="EMBL" id="SHO76555.1"/>
    </source>
</evidence>
<keyword evidence="3" id="KW-0862">Zinc</keyword>
<dbReference type="Proteomes" id="UP000186303">
    <property type="component" value="Chromosome 1"/>
</dbReference>
<dbReference type="EMBL" id="LT671821">
    <property type="protein sequence ID" value="SHO76555.1"/>
    <property type="molecule type" value="Genomic_DNA"/>
</dbReference>
<accession>A0A1M8A293</accession>
<name>A0A1M8A293_MALS4</name>
<evidence type="ECO:0000259" key="7">
    <source>
        <dbReference type="PROSITE" id="PS50178"/>
    </source>
</evidence>
<dbReference type="SUPFAM" id="SSF140125">
    <property type="entry name" value="Rabenosyn-5 Rab-binding domain-like"/>
    <property type="match status" value="1"/>
</dbReference>
<dbReference type="InterPro" id="IPR013083">
    <property type="entry name" value="Znf_RING/FYVE/PHD"/>
</dbReference>
<organism evidence="8 9">
    <name type="scientific">Malassezia sympodialis (strain ATCC 42132)</name>
    <name type="common">Atopic eczema-associated yeast</name>
    <dbReference type="NCBI Taxonomy" id="1230383"/>
    <lineage>
        <taxon>Eukaryota</taxon>
        <taxon>Fungi</taxon>
        <taxon>Dikarya</taxon>
        <taxon>Basidiomycota</taxon>
        <taxon>Ustilaginomycotina</taxon>
        <taxon>Malasseziomycetes</taxon>
        <taxon>Malasseziales</taxon>
        <taxon>Malasseziaceae</taxon>
        <taxon>Malassezia</taxon>
    </lineage>
</organism>
<keyword evidence="5" id="KW-0175">Coiled coil</keyword>
<keyword evidence="1" id="KW-0479">Metal-binding</keyword>
<evidence type="ECO:0000256" key="6">
    <source>
        <dbReference type="SAM" id="MobiDB-lite"/>
    </source>
</evidence>
<reference evidence="9" key="1">
    <citation type="journal article" date="2017" name="Nucleic Acids Res.">
        <title>Proteogenomics produces comprehensive and highly accurate protein-coding gene annotation in a complete genome assembly of Malassezia sympodialis.</title>
        <authorList>
            <person name="Zhu Y."/>
            <person name="Engstroem P.G."/>
            <person name="Tellgren-Roth C."/>
            <person name="Baudo C.D."/>
            <person name="Kennell J.C."/>
            <person name="Sun S."/>
            <person name="Billmyre R.B."/>
            <person name="Schroeder M.S."/>
            <person name="Andersson A."/>
            <person name="Holm T."/>
            <person name="Sigurgeirsson B."/>
            <person name="Wu G."/>
            <person name="Sankaranarayanan S.R."/>
            <person name="Siddharthan R."/>
            <person name="Sanyal K."/>
            <person name="Lundeberg J."/>
            <person name="Nystedt B."/>
            <person name="Boekhout T."/>
            <person name="Dawson T.L. Jr."/>
            <person name="Heitman J."/>
            <person name="Scheynius A."/>
            <person name="Lehtioe J."/>
        </authorList>
    </citation>
    <scope>NUCLEOTIDE SEQUENCE [LARGE SCALE GENOMIC DNA]</scope>
    <source>
        <strain evidence="9">ATCC 42132</strain>
    </source>
</reference>
<dbReference type="PANTHER" id="PTHR13510:SF44">
    <property type="entry name" value="RABENOSYN-5"/>
    <property type="match status" value="1"/>
</dbReference>
<evidence type="ECO:0000256" key="5">
    <source>
        <dbReference type="SAM" id="Coils"/>
    </source>
</evidence>
<evidence type="ECO:0000256" key="3">
    <source>
        <dbReference type="ARBA" id="ARBA00022833"/>
    </source>
</evidence>
<dbReference type="PANTHER" id="PTHR13510">
    <property type="entry name" value="FYVE-FINGER-CONTAINING RAB5 EFFECTOR PROTEIN RABENOSYN-5-RELATED"/>
    <property type="match status" value="1"/>
</dbReference>
<feature type="domain" description="FYVE-type" evidence="7">
    <location>
        <begin position="356"/>
        <end position="461"/>
    </location>
</feature>
<evidence type="ECO:0000256" key="1">
    <source>
        <dbReference type="ARBA" id="ARBA00022723"/>
    </source>
</evidence>
<dbReference type="InterPro" id="IPR000306">
    <property type="entry name" value="Znf_FYVE"/>
</dbReference>
<feature type="compositionally biased region" description="Polar residues" evidence="6">
    <location>
        <begin position="186"/>
        <end position="200"/>
    </location>
</feature>
<feature type="region of interest" description="Disordered" evidence="6">
    <location>
        <begin position="125"/>
        <end position="214"/>
    </location>
</feature>
<dbReference type="VEuPathDB" id="FungiDB:MSYG_0893"/>
<dbReference type="InterPro" id="IPR052727">
    <property type="entry name" value="Rab4/Rab5_effector"/>
</dbReference>
<dbReference type="SUPFAM" id="SSF57903">
    <property type="entry name" value="FYVE/PHD zinc finger"/>
    <property type="match status" value="1"/>
</dbReference>
<evidence type="ECO:0000256" key="4">
    <source>
        <dbReference type="PROSITE-ProRule" id="PRU00091"/>
    </source>
</evidence>
<feature type="coiled-coil region" evidence="5">
    <location>
        <begin position="329"/>
        <end position="356"/>
    </location>
</feature>
<dbReference type="GO" id="GO:0008270">
    <property type="term" value="F:zinc ion binding"/>
    <property type="evidence" value="ECO:0007669"/>
    <property type="project" value="UniProtKB-KW"/>
</dbReference>
<proteinExistence type="predicted"/>
<dbReference type="Pfam" id="PF01363">
    <property type="entry name" value="FYVE"/>
    <property type="match status" value="1"/>
</dbReference>
<dbReference type="Gene3D" id="3.30.40.10">
    <property type="entry name" value="Zinc/RING finger domain, C3HC4 (zinc finger)"/>
    <property type="match status" value="1"/>
</dbReference>
<dbReference type="PROSITE" id="PS50178">
    <property type="entry name" value="ZF_FYVE"/>
    <property type="match status" value="1"/>
</dbReference>
<evidence type="ECO:0000313" key="9">
    <source>
        <dbReference type="Proteomes" id="UP000186303"/>
    </source>
</evidence>
<protein>
    <submittedName>
        <fullName evidence="8">Similar to S.cerevisiae protein PEP7 (Adaptor protein involved in vesicle-mediated vacuolar protein sorting)</fullName>
    </submittedName>
</protein>
<dbReference type="STRING" id="1230383.A0A1M8A293"/>